<accession>V4AAX2</accession>
<evidence type="ECO:0000256" key="5">
    <source>
        <dbReference type="ARBA" id="ARBA00023136"/>
    </source>
</evidence>
<reference evidence="7 8" key="1">
    <citation type="journal article" date="2013" name="Nature">
        <title>Insights into bilaterian evolution from three spiralian genomes.</title>
        <authorList>
            <person name="Simakov O."/>
            <person name="Marletaz F."/>
            <person name="Cho S.J."/>
            <person name="Edsinger-Gonzales E."/>
            <person name="Havlak P."/>
            <person name="Hellsten U."/>
            <person name="Kuo D.H."/>
            <person name="Larsson T."/>
            <person name="Lv J."/>
            <person name="Arendt D."/>
            <person name="Savage R."/>
            <person name="Osoegawa K."/>
            <person name="de Jong P."/>
            <person name="Grimwood J."/>
            <person name="Chapman J.A."/>
            <person name="Shapiro H."/>
            <person name="Aerts A."/>
            <person name="Otillar R.P."/>
            <person name="Terry A.Y."/>
            <person name="Boore J.L."/>
            <person name="Grigoriev I.V."/>
            <person name="Lindberg D.R."/>
            <person name="Seaver E.C."/>
            <person name="Weisblat D.A."/>
            <person name="Putnam N.H."/>
            <person name="Rokhsar D.S."/>
        </authorList>
    </citation>
    <scope>NUCLEOTIDE SEQUENCE [LARGE SCALE GENOMIC DNA]</scope>
</reference>
<dbReference type="PANTHER" id="PTHR19282">
    <property type="entry name" value="TETRASPANIN"/>
    <property type="match status" value="1"/>
</dbReference>
<dbReference type="SUPFAM" id="SSF48652">
    <property type="entry name" value="Tetraspanin"/>
    <property type="match status" value="1"/>
</dbReference>
<evidence type="ECO:0000256" key="3">
    <source>
        <dbReference type="ARBA" id="ARBA00022692"/>
    </source>
</evidence>
<dbReference type="AlphaFoldDB" id="V4AAX2"/>
<evidence type="ECO:0000256" key="2">
    <source>
        <dbReference type="ARBA" id="ARBA00006840"/>
    </source>
</evidence>
<dbReference type="PANTHER" id="PTHR19282:SF551">
    <property type="entry name" value="RE08073P-RELATED"/>
    <property type="match status" value="1"/>
</dbReference>
<evidence type="ECO:0000313" key="7">
    <source>
        <dbReference type="EMBL" id="ESO93927.1"/>
    </source>
</evidence>
<dbReference type="GO" id="GO:0005886">
    <property type="term" value="C:plasma membrane"/>
    <property type="evidence" value="ECO:0007669"/>
    <property type="project" value="TreeGrafter"/>
</dbReference>
<evidence type="ECO:0000256" key="4">
    <source>
        <dbReference type="ARBA" id="ARBA00022989"/>
    </source>
</evidence>
<organism evidence="7 8">
    <name type="scientific">Lottia gigantea</name>
    <name type="common">Giant owl limpet</name>
    <dbReference type="NCBI Taxonomy" id="225164"/>
    <lineage>
        <taxon>Eukaryota</taxon>
        <taxon>Metazoa</taxon>
        <taxon>Spiralia</taxon>
        <taxon>Lophotrochozoa</taxon>
        <taxon>Mollusca</taxon>
        <taxon>Gastropoda</taxon>
        <taxon>Patellogastropoda</taxon>
        <taxon>Lottioidea</taxon>
        <taxon>Lottiidae</taxon>
        <taxon>Lottia</taxon>
    </lineage>
</organism>
<keyword evidence="5 6" id="KW-0472">Membrane</keyword>
<keyword evidence="8" id="KW-1185">Reference proteome</keyword>
<evidence type="ECO:0000256" key="6">
    <source>
        <dbReference type="RuleBase" id="RU361218"/>
    </source>
</evidence>
<dbReference type="RefSeq" id="XP_009055545.1">
    <property type="nucleotide sequence ID" value="XM_009057297.1"/>
</dbReference>
<sequence length="278" mass="30196">MAVSEYGVLVDQRYFESKQNHTHSNVVNKFQLIGLSILVVGIVFKVNFDPIKDALVNESGSSDFNLDQAGSTLGIGLIILGVIIILVALLGCSGACCKSKVLLVIYALIVIIILIAEIAVVAVALIKGGDAKDVLQKGLLKSLEKYKPNSEDSLSKSFNAIWSTFECCGVYNYTDFKSGRVEGFKFPPKNIPEQIPIGCCKNFDYENAEKANYTDHIVCLTTPTEKNAYIDGCYTALQDSISHYTAVAIGVAVVIVLIEIIVILAAFCLCCRSDDYQA</sequence>
<feature type="transmembrane region" description="Helical" evidence="6">
    <location>
        <begin position="68"/>
        <end position="91"/>
    </location>
</feature>
<feature type="transmembrane region" description="Helical" evidence="6">
    <location>
        <begin position="30"/>
        <end position="48"/>
    </location>
</feature>
<feature type="transmembrane region" description="Helical" evidence="6">
    <location>
        <begin position="244"/>
        <end position="270"/>
    </location>
</feature>
<dbReference type="OMA" id="YESAQTE"/>
<dbReference type="Pfam" id="PF00335">
    <property type="entry name" value="Tetraspanin"/>
    <property type="match status" value="1"/>
</dbReference>
<keyword evidence="4 6" id="KW-1133">Transmembrane helix</keyword>
<dbReference type="PIRSF" id="PIRSF002419">
    <property type="entry name" value="Tetraspanin"/>
    <property type="match status" value="1"/>
</dbReference>
<evidence type="ECO:0000256" key="1">
    <source>
        <dbReference type="ARBA" id="ARBA00004141"/>
    </source>
</evidence>
<dbReference type="InterPro" id="IPR000301">
    <property type="entry name" value="Tetraspanin_animals"/>
</dbReference>
<gene>
    <name evidence="7" type="ORF">LOTGIDRAFT_228639</name>
</gene>
<dbReference type="OrthoDB" id="6131345at2759"/>
<dbReference type="KEGG" id="lgi:LOTGIDRAFT_228639"/>
<protein>
    <recommendedName>
        <fullName evidence="6">Tetraspanin</fullName>
    </recommendedName>
</protein>
<comment type="similarity">
    <text evidence="2 6">Belongs to the tetraspanin (TM4SF) family.</text>
</comment>
<feature type="transmembrane region" description="Helical" evidence="6">
    <location>
        <begin position="103"/>
        <end position="126"/>
    </location>
</feature>
<evidence type="ECO:0000313" key="8">
    <source>
        <dbReference type="Proteomes" id="UP000030746"/>
    </source>
</evidence>
<dbReference type="PRINTS" id="PR00259">
    <property type="entry name" value="TMFOUR"/>
</dbReference>
<dbReference type="InterPro" id="IPR018499">
    <property type="entry name" value="Tetraspanin/Peripherin"/>
</dbReference>
<dbReference type="HOGENOM" id="CLU_055524_4_0_1"/>
<dbReference type="EMBL" id="KB201890">
    <property type="protein sequence ID" value="ESO93927.1"/>
    <property type="molecule type" value="Genomic_DNA"/>
</dbReference>
<dbReference type="CTD" id="20247724"/>
<dbReference type="Gene3D" id="1.10.1450.10">
    <property type="entry name" value="Tetraspanin"/>
    <property type="match status" value="1"/>
</dbReference>
<dbReference type="GeneID" id="20247724"/>
<name>V4AAX2_LOTGI</name>
<proteinExistence type="inferred from homology"/>
<dbReference type="Proteomes" id="UP000030746">
    <property type="component" value="Unassembled WGS sequence"/>
</dbReference>
<comment type="subcellular location">
    <subcellularLocation>
        <location evidence="1 6">Membrane</location>
        <topology evidence="1 6">Multi-pass membrane protein</topology>
    </subcellularLocation>
</comment>
<keyword evidence="3 6" id="KW-0812">Transmembrane</keyword>
<dbReference type="InterPro" id="IPR008952">
    <property type="entry name" value="Tetraspanin_EC2_sf"/>
</dbReference>